<sequence>MEKASCRYFNKGFKWDFEQFCINMTNEKLQQQFNQIGITSELELWCCQETDEVKLM</sequence>
<evidence type="ECO:0000313" key="1">
    <source>
        <dbReference type="EMBL" id="KAL3834280.1"/>
    </source>
</evidence>
<proteinExistence type="predicted"/>
<organism evidence="1 2">
    <name type="scientific">Penstemon smallii</name>
    <dbReference type="NCBI Taxonomy" id="265156"/>
    <lineage>
        <taxon>Eukaryota</taxon>
        <taxon>Viridiplantae</taxon>
        <taxon>Streptophyta</taxon>
        <taxon>Embryophyta</taxon>
        <taxon>Tracheophyta</taxon>
        <taxon>Spermatophyta</taxon>
        <taxon>Magnoliopsida</taxon>
        <taxon>eudicotyledons</taxon>
        <taxon>Gunneridae</taxon>
        <taxon>Pentapetalae</taxon>
        <taxon>asterids</taxon>
        <taxon>lamiids</taxon>
        <taxon>Lamiales</taxon>
        <taxon>Plantaginaceae</taxon>
        <taxon>Cheloneae</taxon>
        <taxon>Penstemon</taxon>
    </lineage>
</organism>
<dbReference type="SUPFAM" id="SSF52540">
    <property type="entry name" value="P-loop containing nucleoside triphosphate hydrolases"/>
    <property type="match status" value="1"/>
</dbReference>
<dbReference type="AlphaFoldDB" id="A0ABD3TCQ9"/>
<dbReference type="Proteomes" id="UP001634393">
    <property type="component" value="Unassembled WGS sequence"/>
</dbReference>
<keyword evidence="2" id="KW-1185">Reference proteome</keyword>
<name>A0ABD3TCQ9_9LAMI</name>
<accession>A0ABD3TCQ9</accession>
<comment type="caution">
    <text evidence="1">The sequence shown here is derived from an EMBL/GenBank/DDBJ whole genome shotgun (WGS) entry which is preliminary data.</text>
</comment>
<gene>
    <name evidence="1" type="ORF">ACJIZ3_009016</name>
</gene>
<protein>
    <submittedName>
        <fullName evidence="1">Uncharacterized protein</fullName>
    </submittedName>
</protein>
<evidence type="ECO:0000313" key="2">
    <source>
        <dbReference type="Proteomes" id="UP001634393"/>
    </source>
</evidence>
<dbReference type="InterPro" id="IPR027417">
    <property type="entry name" value="P-loop_NTPase"/>
</dbReference>
<reference evidence="1 2" key="1">
    <citation type="submission" date="2024-12" db="EMBL/GenBank/DDBJ databases">
        <title>The unique morphological basis and parallel evolutionary history of personate flowers in Penstemon.</title>
        <authorList>
            <person name="Depatie T.H."/>
            <person name="Wessinger C.A."/>
        </authorList>
    </citation>
    <scope>NUCLEOTIDE SEQUENCE [LARGE SCALE GENOMIC DNA]</scope>
    <source>
        <strain evidence="1">WTNN_2</strain>
        <tissue evidence="1">Leaf</tissue>
    </source>
</reference>
<dbReference type="Gene3D" id="1.20.58.530">
    <property type="match status" value="1"/>
</dbReference>
<dbReference type="EMBL" id="JBJXBP010000004">
    <property type="protein sequence ID" value="KAL3834280.1"/>
    <property type="molecule type" value="Genomic_DNA"/>
</dbReference>